<dbReference type="EC" id="2.4.2.28" evidence="3"/>
<reference evidence="5" key="1">
    <citation type="submission" date="2019-09" db="EMBL/GenBank/DDBJ databases">
        <title>Characterisation of the sponge microbiome using genome-centric metagenomics.</title>
        <authorList>
            <person name="Engelberts J.P."/>
            <person name="Robbins S.J."/>
            <person name="De Goeij J.M."/>
            <person name="Aranda M."/>
            <person name="Bell S.C."/>
            <person name="Webster N.S."/>
        </authorList>
    </citation>
    <scope>NUCLEOTIDE SEQUENCE</scope>
    <source>
        <strain evidence="5">SB0662_bin_9</strain>
    </source>
</reference>
<comment type="pathway">
    <text evidence="3">Amino-acid biosynthesis; L-methionine biosynthesis via salvage pathway; S-methyl-5-thio-alpha-D-ribose 1-phosphate from S-methyl-5'-thioadenosine (phosphorylase route): step 1/1.</text>
</comment>
<feature type="site" description="Important for substrate specificity" evidence="3">
    <location>
        <position position="228"/>
    </location>
</feature>
<evidence type="ECO:0000256" key="2">
    <source>
        <dbReference type="ARBA" id="ARBA00022679"/>
    </source>
</evidence>
<comment type="function">
    <text evidence="3">Catalyzes the reversible phosphorylation of S-methyl-5'-thioadenosine (MTA) to adenine and 5-methylthioribose-1-phosphate. Involved in the breakdown of MTA, a major by-product of polyamine biosynthesis. Responsible for the first step in the methionine salvage pathway after MTA has been generated from S-adenosylmethionine. Has broad substrate specificity with 6-aminopurine nucleosides as preferred substrates.</text>
</comment>
<dbReference type="InterPro" id="IPR000845">
    <property type="entry name" value="Nucleoside_phosphorylase_d"/>
</dbReference>
<dbReference type="GO" id="GO:0006166">
    <property type="term" value="P:purine ribonucleoside salvage"/>
    <property type="evidence" value="ECO:0007669"/>
    <property type="project" value="UniProtKB-KW"/>
</dbReference>
<name>A0A6B1DP44_9CHLR</name>
<dbReference type="Pfam" id="PF01048">
    <property type="entry name" value="PNP_UDP_1"/>
    <property type="match status" value="1"/>
</dbReference>
<dbReference type="Gene3D" id="3.40.50.1580">
    <property type="entry name" value="Nucleoside phosphorylase domain"/>
    <property type="match status" value="1"/>
</dbReference>
<feature type="binding site" evidence="3">
    <location>
        <position position="193"/>
    </location>
    <ligand>
        <name>phosphate</name>
        <dbReference type="ChEBI" id="CHEBI:43474"/>
    </ligand>
</feature>
<keyword evidence="2 3" id="KW-0808">Transferase</keyword>
<dbReference type="SUPFAM" id="SSF53167">
    <property type="entry name" value="Purine and uridine phosphorylases"/>
    <property type="match status" value="1"/>
</dbReference>
<feature type="binding site" evidence="3">
    <location>
        <position position="13"/>
    </location>
    <ligand>
        <name>phosphate</name>
        <dbReference type="ChEBI" id="CHEBI:43474"/>
    </ligand>
</feature>
<dbReference type="AlphaFoldDB" id="A0A6B1DP44"/>
<keyword evidence="3" id="KW-0660">Purine salvage</keyword>
<dbReference type="EMBL" id="VXPY01000013">
    <property type="protein sequence ID" value="MYD89208.1"/>
    <property type="molecule type" value="Genomic_DNA"/>
</dbReference>
<comment type="catalytic activity">
    <reaction evidence="3">
        <text>S-methyl-5'-thioadenosine + phosphate = 5-(methylsulfanyl)-alpha-D-ribose 1-phosphate + adenine</text>
        <dbReference type="Rhea" id="RHEA:11852"/>
        <dbReference type="ChEBI" id="CHEBI:16708"/>
        <dbReference type="ChEBI" id="CHEBI:17509"/>
        <dbReference type="ChEBI" id="CHEBI:43474"/>
        <dbReference type="ChEBI" id="CHEBI:58533"/>
        <dbReference type="EC" id="2.4.2.28"/>
    </reaction>
</comment>
<protein>
    <recommendedName>
        <fullName evidence="3">S-methyl-5'-thioadenosine phosphorylase</fullName>
        <ecNumber evidence="3">2.4.2.28</ecNumber>
    </recommendedName>
    <alternativeName>
        <fullName evidence="3">5'-methylthioadenosine phosphorylase</fullName>
        <shortName evidence="3">MTA phosphorylase</shortName>
        <shortName evidence="3">MTAP</shortName>
    </alternativeName>
</protein>
<comment type="caution">
    <text evidence="5">The sequence shown here is derived from an EMBL/GenBank/DDBJ whole genome shotgun (WGS) entry which is preliminary data.</text>
</comment>
<dbReference type="GO" id="GO:0017061">
    <property type="term" value="F:S-methyl-5-thioadenosine phosphorylase activity"/>
    <property type="evidence" value="ECO:0007669"/>
    <property type="project" value="UniProtKB-UniRule"/>
</dbReference>
<feature type="site" description="Important for substrate specificity" evidence="3">
    <location>
        <position position="174"/>
    </location>
</feature>
<dbReference type="HAMAP" id="MF_01963">
    <property type="entry name" value="MTAP"/>
    <property type="match status" value="1"/>
</dbReference>
<dbReference type="UniPathway" id="UPA00904">
    <property type="reaction ID" value="UER00873"/>
</dbReference>
<evidence type="ECO:0000256" key="3">
    <source>
        <dbReference type="HAMAP-Rule" id="MF_01963"/>
    </source>
</evidence>
<sequence length="294" mass="32553">MNEPIRIGVLGGSGVYDMEALTDVRELTLETPFGAPSGPYLVGNIQGQRVVFLARHGRGHTISPSRLNFRANIYGFKQLGVEYLISVNACGSLQRRYKAEQIMVPDQLYDHTRLRNLSFFNDPDVGTENIVCHISLADPFCPSLSKVCHQALVDTGADAIAGGNMITIEGPRFSTKFESRTFASWGTDVIGMTTSPEAQLAREAEMSFAVMAHITDQDIFDEEATVTVEVVLGHMEANIRAVRLALVRAVELLEDAPHSPFHRELDSAIQSGRNYITDEQYRRFSHLIGRLKAV</sequence>
<organism evidence="5">
    <name type="scientific">Caldilineaceae bacterium SB0662_bin_9</name>
    <dbReference type="NCBI Taxonomy" id="2605258"/>
    <lineage>
        <taxon>Bacteria</taxon>
        <taxon>Bacillati</taxon>
        <taxon>Chloroflexota</taxon>
        <taxon>Caldilineae</taxon>
        <taxon>Caldilineales</taxon>
        <taxon>Caldilineaceae</taxon>
    </lineage>
</organism>
<feature type="binding site" evidence="3">
    <location>
        <begin position="216"/>
        <end position="218"/>
    </location>
    <ligand>
        <name>substrate</name>
    </ligand>
</feature>
<feature type="binding site" evidence="3">
    <location>
        <position position="192"/>
    </location>
    <ligand>
        <name>substrate</name>
    </ligand>
</feature>
<keyword evidence="1 3" id="KW-0328">Glycosyltransferase</keyword>
<evidence type="ECO:0000259" key="4">
    <source>
        <dbReference type="Pfam" id="PF01048"/>
    </source>
</evidence>
<feature type="domain" description="Nucleoside phosphorylase" evidence="4">
    <location>
        <begin position="6"/>
        <end position="249"/>
    </location>
</feature>
<comment type="similarity">
    <text evidence="3">Belongs to the PNP/MTAP phosphorylase family. MTAP subfamily.</text>
</comment>
<comment type="caution">
    <text evidence="3">Lacks conserved residue(s) required for the propagation of feature annotation.</text>
</comment>
<dbReference type="PANTHER" id="PTHR42679:SF2">
    <property type="entry name" value="S-METHYL-5'-THIOADENOSINE PHOSPHORYLASE"/>
    <property type="match status" value="1"/>
</dbReference>
<dbReference type="CDD" id="cd09010">
    <property type="entry name" value="MTAP_SsMTAPII_like_MTIP"/>
    <property type="match status" value="1"/>
</dbReference>
<dbReference type="PANTHER" id="PTHR42679">
    <property type="entry name" value="S-METHYL-5'-THIOADENOSINE PHOSPHORYLASE"/>
    <property type="match status" value="1"/>
</dbReference>
<dbReference type="GO" id="GO:0005829">
    <property type="term" value="C:cytosol"/>
    <property type="evidence" value="ECO:0007669"/>
    <property type="project" value="TreeGrafter"/>
</dbReference>
<proteinExistence type="inferred from homology"/>
<feature type="binding site" evidence="3">
    <location>
        <begin position="55"/>
        <end position="56"/>
    </location>
    <ligand>
        <name>phosphate</name>
        <dbReference type="ChEBI" id="CHEBI:43474"/>
    </ligand>
</feature>
<accession>A0A6B1DP44</accession>
<dbReference type="InterPro" id="IPR035994">
    <property type="entry name" value="Nucleoside_phosphorylase_sf"/>
</dbReference>
<comment type="subunit">
    <text evidence="3">Homohexamer. Dimer of a homotrimer.</text>
</comment>
<gene>
    <name evidence="3" type="primary">mtnP</name>
    <name evidence="5" type="ORF">F4Y08_02550</name>
</gene>
<dbReference type="InterPro" id="IPR010044">
    <property type="entry name" value="MTAP"/>
</dbReference>
<dbReference type="GO" id="GO:0019509">
    <property type="term" value="P:L-methionine salvage from methylthioadenosine"/>
    <property type="evidence" value="ECO:0007669"/>
    <property type="project" value="UniProtKB-UniRule"/>
</dbReference>
<evidence type="ECO:0000313" key="5">
    <source>
        <dbReference type="EMBL" id="MYD89208.1"/>
    </source>
</evidence>
<evidence type="ECO:0000256" key="1">
    <source>
        <dbReference type="ARBA" id="ARBA00022676"/>
    </source>
</evidence>